<feature type="transmembrane region" description="Helical" evidence="1">
    <location>
        <begin position="6"/>
        <end position="26"/>
    </location>
</feature>
<accession>A0A518IDY5</accession>
<proteinExistence type="predicted"/>
<dbReference type="OrthoDB" id="261683at2"/>
<evidence type="ECO:0000313" key="3">
    <source>
        <dbReference type="Proteomes" id="UP000318313"/>
    </source>
</evidence>
<name>A0A518IDY5_9PLAN</name>
<dbReference type="RefSeq" id="WP_145310386.1">
    <property type="nucleotide sequence ID" value="NZ_CP037452.1"/>
</dbReference>
<keyword evidence="1" id="KW-1133">Transmembrane helix</keyword>
<dbReference type="EMBL" id="CP037452">
    <property type="protein sequence ID" value="QDV51270.1"/>
    <property type="molecule type" value="Genomic_DNA"/>
</dbReference>
<keyword evidence="1" id="KW-0812">Transmembrane</keyword>
<reference evidence="2 3" key="1">
    <citation type="submission" date="2019-03" db="EMBL/GenBank/DDBJ databases">
        <title>Deep-cultivation of Planctomycetes and their phenomic and genomic characterization uncovers novel biology.</title>
        <authorList>
            <person name="Wiegand S."/>
            <person name="Jogler M."/>
            <person name="Boedeker C."/>
            <person name="Pinto D."/>
            <person name="Vollmers J."/>
            <person name="Rivas-Marin E."/>
            <person name="Kohn T."/>
            <person name="Peeters S.H."/>
            <person name="Heuer A."/>
            <person name="Rast P."/>
            <person name="Oberbeckmann S."/>
            <person name="Bunk B."/>
            <person name="Jeske O."/>
            <person name="Meyerdierks A."/>
            <person name="Storesund J.E."/>
            <person name="Kallscheuer N."/>
            <person name="Luecker S."/>
            <person name="Lage O.M."/>
            <person name="Pohl T."/>
            <person name="Merkel B.J."/>
            <person name="Hornburger P."/>
            <person name="Mueller R.-W."/>
            <person name="Bruemmer F."/>
            <person name="Labrenz M."/>
            <person name="Spormann A.M."/>
            <person name="Op den Camp H."/>
            <person name="Overmann J."/>
            <person name="Amann R."/>
            <person name="Jetten M.S.M."/>
            <person name="Mascher T."/>
            <person name="Medema M.H."/>
            <person name="Devos D.P."/>
            <person name="Kaster A.-K."/>
            <person name="Ovreas L."/>
            <person name="Rohde M."/>
            <person name="Galperin M.Y."/>
            <person name="Jogler C."/>
        </authorList>
    </citation>
    <scope>NUCLEOTIDE SEQUENCE [LARGE SCALE GENOMIC DNA]</scope>
    <source>
        <strain evidence="2 3">Enr17</strain>
    </source>
</reference>
<evidence type="ECO:0000256" key="1">
    <source>
        <dbReference type="SAM" id="Phobius"/>
    </source>
</evidence>
<keyword evidence="1" id="KW-0472">Membrane</keyword>
<keyword evidence="3" id="KW-1185">Reference proteome</keyword>
<sequence length="376" mass="43366">MLTILYVALGVILGFVILILIIWFWLKYKFRKFTSRFAEELADAFKNAGGFAPPLRIDLEPMDEPEWTDSEKIAMLSAALNEAGYAPDGLYEAYAPVHIKIQGFKNRNLPGFAALYEIDQIGAIHLDLVCEYSDGTHVTVSTAPDDGMDHPEFSTMIRLSHLDLSKPEQVQELYQRMQEEINGKTMVDQTNRSFEEVFENSWARSMDWRIERGGITTAEIIRVAEINGQPKPSQEEIEVAKFPWKEQIDSFITDQIRKSYLKNTNMSGDEWEETLDRLVIVHEKSDPTRLISELADIITYDNDLDEEEEDGEDPYLKMEHQLKAVFDSEPSVIDGFRKAMELLPPRKEYTHHGSTETPWRSEVYLSPNFYDDENDF</sequence>
<dbReference type="Proteomes" id="UP000318313">
    <property type="component" value="Chromosome"/>
</dbReference>
<protein>
    <submittedName>
        <fullName evidence="2">Uncharacterized protein</fullName>
    </submittedName>
</protein>
<dbReference type="KEGG" id="gfm:Enr17x_33250"/>
<dbReference type="AlphaFoldDB" id="A0A518IDY5"/>
<gene>
    <name evidence="2" type="ORF">Enr17x_33250</name>
</gene>
<organism evidence="2 3">
    <name type="scientific">Gimesia fumaroli</name>
    <dbReference type="NCBI Taxonomy" id="2527976"/>
    <lineage>
        <taxon>Bacteria</taxon>
        <taxon>Pseudomonadati</taxon>
        <taxon>Planctomycetota</taxon>
        <taxon>Planctomycetia</taxon>
        <taxon>Planctomycetales</taxon>
        <taxon>Planctomycetaceae</taxon>
        <taxon>Gimesia</taxon>
    </lineage>
</organism>
<evidence type="ECO:0000313" key="2">
    <source>
        <dbReference type="EMBL" id="QDV51270.1"/>
    </source>
</evidence>